<evidence type="ECO:0000313" key="2">
    <source>
        <dbReference type="EMBL" id="ADD07597.1"/>
    </source>
</evidence>
<dbReference type="OrthoDB" id="86287at2157"/>
<name>D3T1Y8_NATMM</name>
<feature type="transmembrane region" description="Helical" evidence="1">
    <location>
        <begin position="138"/>
        <end position="159"/>
    </location>
</feature>
<dbReference type="EMBL" id="AOHS01000050">
    <property type="protein sequence ID" value="ELY27072.1"/>
    <property type="molecule type" value="Genomic_DNA"/>
</dbReference>
<feature type="transmembrane region" description="Helical" evidence="1">
    <location>
        <begin position="20"/>
        <end position="41"/>
    </location>
</feature>
<dbReference type="RefSeq" id="WP_004216124.1">
    <property type="nucleotide sequence ID" value="NC_013924.1"/>
</dbReference>
<protein>
    <submittedName>
        <fullName evidence="2">Copper ABC transporter permease</fullName>
    </submittedName>
</protein>
<proteinExistence type="predicted"/>
<keyword evidence="4" id="KW-1185">Reference proteome</keyword>
<feature type="transmembrane region" description="Helical" evidence="1">
    <location>
        <begin position="105"/>
        <end position="126"/>
    </location>
</feature>
<dbReference type="PATRIC" id="fig|547559.17.peg.2883"/>
<dbReference type="PANTHER" id="PTHR43471">
    <property type="entry name" value="ABC TRANSPORTER PERMEASE"/>
    <property type="match status" value="1"/>
</dbReference>
<organism evidence="2 4">
    <name type="scientific">Natrialba magadii (strain ATCC 43099 / DSM 3394 / CCM 3739 / CIP 104546 / IAM 13178 / JCM 8861 / NBRC 102185 / NCIMB 2190 / MS3)</name>
    <name type="common">Natronobacterium magadii</name>
    <dbReference type="NCBI Taxonomy" id="547559"/>
    <lineage>
        <taxon>Archaea</taxon>
        <taxon>Methanobacteriati</taxon>
        <taxon>Methanobacteriota</taxon>
        <taxon>Stenosarchaea group</taxon>
        <taxon>Halobacteria</taxon>
        <taxon>Halobacteriales</taxon>
        <taxon>Natrialbaceae</taxon>
        <taxon>Natrialba</taxon>
    </lineage>
</organism>
<dbReference type="GO" id="GO:0005886">
    <property type="term" value="C:plasma membrane"/>
    <property type="evidence" value="ECO:0007669"/>
    <property type="project" value="UniProtKB-SubCell"/>
</dbReference>
<evidence type="ECO:0000313" key="3">
    <source>
        <dbReference type="EMBL" id="ELY27072.1"/>
    </source>
</evidence>
<accession>D3T1Y8</accession>
<geneLocation type="plasmid" evidence="2 4">
    <name>pNMAG02</name>
</geneLocation>
<dbReference type="AlphaFoldDB" id="D3T1Y8"/>
<keyword evidence="2" id="KW-0614">Plasmid</keyword>
<dbReference type="PaxDb" id="547559-Nmag_4072"/>
<dbReference type="KEGG" id="nmg:Nmag_4072"/>
<gene>
    <name evidence="2" type="ordered locus">Nmag_4072</name>
    <name evidence="3" type="ORF">C500_14580</name>
</gene>
<dbReference type="Proteomes" id="UP000001879">
    <property type="component" value="Plasmid pNMAG02"/>
</dbReference>
<feature type="transmembrane region" description="Helical" evidence="1">
    <location>
        <begin position="238"/>
        <end position="259"/>
    </location>
</feature>
<dbReference type="GO" id="GO:0140359">
    <property type="term" value="F:ABC-type transporter activity"/>
    <property type="evidence" value="ECO:0007669"/>
    <property type="project" value="InterPro"/>
</dbReference>
<dbReference type="Proteomes" id="UP000011543">
    <property type="component" value="Unassembled WGS sequence"/>
</dbReference>
<evidence type="ECO:0000313" key="5">
    <source>
        <dbReference type="Proteomes" id="UP000011543"/>
    </source>
</evidence>
<evidence type="ECO:0000313" key="4">
    <source>
        <dbReference type="Proteomes" id="UP000001879"/>
    </source>
</evidence>
<keyword evidence="1" id="KW-0472">Membrane</keyword>
<keyword evidence="1" id="KW-1133">Transmembrane helix</keyword>
<dbReference type="Pfam" id="PF12679">
    <property type="entry name" value="ABC2_membrane_2"/>
    <property type="match status" value="1"/>
</dbReference>
<reference evidence="2" key="4">
    <citation type="submission" date="2016-09" db="EMBL/GenBank/DDBJ databases">
        <authorList>
            <person name="Pfeiffer F."/>
        </authorList>
    </citation>
    <scope>NUCLEOTIDE SEQUENCE</scope>
    <source>
        <strain evidence="2">ATCC 43099</strain>
        <plasmid evidence="2">pNMAG02</plasmid>
    </source>
</reference>
<dbReference type="GeneID" id="8828806"/>
<feature type="transmembrane region" description="Helical" evidence="1">
    <location>
        <begin position="166"/>
        <end position="191"/>
    </location>
</feature>
<reference evidence="4" key="1">
    <citation type="submission" date="2010-02" db="EMBL/GenBank/DDBJ databases">
        <title>Complete sequence of plasmid 2 of Natrialba magadii ATCC 43099.</title>
        <authorList>
            <consortium name="US DOE Joint Genome Institute"/>
            <person name="Lucas S."/>
            <person name="Copeland A."/>
            <person name="Lapidus A."/>
            <person name="Cheng J.-F."/>
            <person name="Bruce D."/>
            <person name="Goodwin L."/>
            <person name="Pitluck S."/>
            <person name="Davenport K."/>
            <person name="Saunders E."/>
            <person name="Detter J.C."/>
            <person name="Han C."/>
            <person name="Tapia R."/>
            <person name="Land M."/>
            <person name="Hauser L."/>
            <person name="Kyrpides N."/>
            <person name="Mikhailova N."/>
            <person name="De Castro R.E."/>
            <person name="Maupin-Furlow J.A."/>
            <person name="Woyke T."/>
        </authorList>
    </citation>
    <scope>NUCLEOTIDE SEQUENCE [LARGE SCALE GENOMIC DNA]</scope>
    <source>
        <strain evidence="4">ATCC 43099 / DSM 3394 / CCM 3739 / CIP 104546 / IAM 13178 / JCM 8861 / NBRC 102185 / NCIMB 2190 / MS3</strain>
        <plasmid evidence="4">pNMAG02</plasmid>
    </source>
</reference>
<sequence length="265" mass="28999">MTWHEIARKDVADSIRSNTFVLLAVGFLLVTFTLSSMQQIFGDPTFEEGVGAAFGTMSLLIPIVAVLLSYPAIVGERESGSIHVLLSLPVSRAELLLGKTVGRTLALFVPVFIGYMLVIPFLYVIYGSFALSEYGQFLVGNLTNGILYTVIGVSVSAALATSRRVLAVLTGLFLTVYFALYVIGDVLYWAIHGEVSETSPAWIGFIENLAPHEAIGIIMDVLWTRELSTGEPLLLQEWVSVIVFALWFIVPVAIGYLRFRSSDVI</sequence>
<reference evidence="3 5" key="3">
    <citation type="journal article" date="2014" name="PLoS Genet.">
        <title>Phylogenetically driven sequencing of extremely halophilic archaea reveals strategies for static and dynamic osmo-response.</title>
        <authorList>
            <person name="Becker E.A."/>
            <person name="Seitzer P.M."/>
            <person name="Tritt A."/>
            <person name="Larsen D."/>
            <person name="Krusor M."/>
            <person name="Yao A.I."/>
            <person name="Wu D."/>
            <person name="Madern D."/>
            <person name="Eisen J.A."/>
            <person name="Darling A.E."/>
            <person name="Facciotti M.T."/>
        </authorList>
    </citation>
    <scope>NUCLEOTIDE SEQUENCE [LARGE SCALE GENOMIC DNA]</scope>
    <source>
        <strain evidence="5">ATCC 43099 / DSM 3394 / CCM 3739 / CIP 104546 / IAM 13178 / JCM 8861 / NBRC 102185 / NCIMB 2190 / MS3</strain>
        <strain evidence="3">MS-3</strain>
    </source>
</reference>
<keyword evidence="1" id="KW-0812">Transmembrane</keyword>
<dbReference type="HOGENOM" id="CLU_071765_0_1_2"/>
<feature type="transmembrane region" description="Helical" evidence="1">
    <location>
        <begin position="53"/>
        <end position="73"/>
    </location>
</feature>
<dbReference type="PANTHER" id="PTHR43471:SF1">
    <property type="entry name" value="ABC TRANSPORTER PERMEASE PROTEIN NOSY-RELATED"/>
    <property type="match status" value="1"/>
</dbReference>
<evidence type="ECO:0000256" key="1">
    <source>
        <dbReference type="SAM" id="Phobius"/>
    </source>
</evidence>
<dbReference type="EMBL" id="CP001934">
    <property type="protein sequence ID" value="ADD07597.1"/>
    <property type="molecule type" value="Genomic_DNA"/>
</dbReference>
<reference evidence="2 4" key="2">
    <citation type="journal article" date="2012" name="BMC Genomics">
        <title>A comparative genomics perspective on the genetic content of the alkaliphilic haloarchaeon Natrialba magadii ATCC 43099T.</title>
        <authorList>
            <person name="Siddaramappa S."/>
            <person name="Challacombe J.F."/>
            <person name="Decastro R.E."/>
            <person name="Pfeiffer F."/>
            <person name="Sastre D.E."/>
            <person name="Gimenez M.I."/>
            <person name="Paggi R.A."/>
            <person name="Detter J.C."/>
            <person name="Davenport K.W."/>
            <person name="Goodwin L.A."/>
            <person name="Kyrpides N."/>
            <person name="Tapia R."/>
            <person name="Pitluck S."/>
            <person name="Lucas S."/>
            <person name="Woyke T."/>
            <person name="Maupin-Furlow J.A."/>
        </authorList>
    </citation>
    <scope>NUCLEOTIDE SEQUENCE [LARGE SCALE GENOMIC DNA]</scope>
    <source>
        <strain evidence="2">ATCC 43099</strain>
        <strain evidence="4">ATCC 43099 / DSM 3394 / CCM 3739 / CIP 104546 / IAM 13178 / JCM 8861 / NBRC 102185 / NCIMB 2190 / MS3</strain>
    </source>
</reference>
<dbReference type="eggNOG" id="arCOG02438">
    <property type="taxonomic scope" value="Archaea"/>
</dbReference>